<evidence type="ECO:0000313" key="8">
    <source>
        <dbReference type="Proteomes" id="UP000239203"/>
    </source>
</evidence>
<proteinExistence type="inferred from homology"/>
<keyword evidence="2 5" id="KW-0560">Oxidoreductase</keyword>
<feature type="active site" evidence="4">
    <location>
        <position position="258"/>
    </location>
</feature>
<dbReference type="Proteomes" id="UP000239203">
    <property type="component" value="Unassembled WGS sequence"/>
</dbReference>
<comment type="caution">
    <text evidence="7">The sequence shown here is derived from an EMBL/GenBank/DDBJ whole genome shotgun (WGS) entry which is preliminary data.</text>
</comment>
<dbReference type="CDD" id="cd07152">
    <property type="entry name" value="ALDH_BenzADH"/>
    <property type="match status" value="1"/>
</dbReference>
<dbReference type="InterPro" id="IPR016162">
    <property type="entry name" value="Ald_DH_N"/>
</dbReference>
<evidence type="ECO:0000256" key="2">
    <source>
        <dbReference type="ARBA" id="ARBA00023002"/>
    </source>
</evidence>
<dbReference type="GO" id="GO:0016620">
    <property type="term" value="F:oxidoreductase activity, acting on the aldehyde or oxo group of donors, NAD or NADP as acceptor"/>
    <property type="evidence" value="ECO:0007669"/>
    <property type="project" value="InterPro"/>
</dbReference>
<accession>A0A2S6GJT6</accession>
<dbReference type="InterPro" id="IPR016163">
    <property type="entry name" value="Ald_DH_C"/>
</dbReference>
<sequence>MSTLDGTALLDDGAWQGKVWTGSWTDGSGGTYTAVEPATGQPLGEVGRATPEDVRAATERAVVAQRAWAAAPYETRAGVLRRAGDLLVKNGEEIKDWLSRESGAIRPFGDFQVNTSAQECYEASALPSHPYGELLRTGAPRLSFARRLPAGVVGVIAPFNVPTILAIRAIAPALALGNAVILKPDPRTAICGGAVFARVFAEAGLPEGLLQVLPGGADVGEALVVEPAVRVIAFTGSTRAGRAVGALAGQHLKRAHLELGGNSALVVLPDVDVTGAASVGAWGTFTHSGQICMATSRHLVHESIVEEYTATLAAKVADLPVGDPYRDQVALGPLIDAGQRDRVHGLVTASVDGGATVRAGGSYEGLYYRPTVLGNVPADTPAYRDEIFGPVAPVTAFSSLDEVAALAGDTEYGLSLGILTRDVNAGLALAERIPTGLVHINDQTVNDEATAPFGGLGSSGTGSRHGGAQANIEAFTETQWVTLRGDLPVYPF</sequence>
<feature type="domain" description="Aldehyde dehydrogenase" evidence="6">
    <location>
        <begin position="24"/>
        <end position="481"/>
    </location>
</feature>
<evidence type="ECO:0000256" key="4">
    <source>
        <dbReference type="PROSITE-ProRule" id="PRU10007"/>
    </source>
</evidence>
<dbReference type="PANTHER" id="PTHR42986">
    <property type="entry name" value="BENZALDEHYDE DEHYDROGENASE YFMT"/>
    <property type="match status" value="1"/>
</dbReference>
<name>A0A2S6GJT6_9PSEU</name>
<dbReference type="InterPro" id="IPR016161">
    <property type="entry name" value="Ald_DH/histidinol_DH"/>
</dbReference>
<dbReference type="PROSITE" id="PS00687">
    <property type="entry name" value="ALDEHYDE_DEHYDR_GLU"/>
    <property type="match status" value="1"/>
</dbReference>
<dbReference type="InterPro" id="IPR016160">
    <property type="entry name" value="Ald_DH_CS_CYS"/>
</dbReference>
<organism evidence="7 8">
    <name type="scientific">Actinokineospora auranticolor</name>
    <dbReference type="NCBI Taxonomy" id="155976"/>
    <lineage>
        <taxon>Bacteria</taxon>
        <taxon>Bacillati</taxon>
        <taxon>Actinomycetota</taxon>
        <taxon>Actinomycetes</taxon>
        <taxon>Pseudonocardiales</taxon>
        <taxon>Pseudonocardiaceae</taxon>
        <taxon>Actinokineospora</taxon>
    </lineage>
</organism>
<protein>
    <submittedName>
        <fullName evidence="7">Benzaldehyde dehydrogenase (NAD)</fullName>
    </submittedName>
</protein>
<evidence type="ECO:0000256" key="5">
    <source>
        <dbReference type="RuleBase" id="RU003345"/>
    </source>
</evidence>
<dbReference type="Gene3D" id="3.40.309.10">
    <property type="entry name" value="Aldehyde Dehydrogenase, Chain A, domain 2"/>
    <property type="match status" value="1"/>
</dbReference>
<evidence type="ECO:0000259" key="6">
    <source>
        <dbReference type="Pfam" id="PF00171"/>
    </source>
</evidence>
<dbReference type="InterPro" id="IPR029510">
    <property type="entry name" value="Ald_DH_CS_GLU"/>
</dbReference>
<reference evidence="7 8" key="1">
    <citation type="submission" date="2018-02" db="EMBL/GenBank/DDBJ databases">
        <title>Genomic Encyclopedia of Archaeal and Bacterial Type Strains, Phase II (KMG-II): from individual species to whole genera.</title>
        <authorList>
            <person name="Goeker M."/>
        </authorList>
    </citation>
    <scope>NUCLEOTIDE SEQUENCE [LARGE SCALE GENOMIC DNA]</scope>
    <source>
        <strain evidence="7 8">YU 961-1</strain>
    </source>
</reference>
<evidence type="ECO:0000313" key="7">
    <source>
        <dbReference type="EMBL" id="PPK65416.1"/>
    </source>
</evidence>
<dbReference type="AlphaFoldDB" id="A0A2S6GJT6"/>
<dbReference type="SUPFAM" id="SSF53720">
    <property type="entry name" value="ALDH-like"/>
    <property type="match status" value="1"/>
</dbReference>
<dbReference type="Pfam" id="PF00171">
    <property type="entry name" value="Aldedh"/>
    <property type="match status" value="1"/>
</dbReference>
<gene>
    <name evidence="7" type="ORF">CLV40_11468</name>
</gene>
<keyword evidence="3" id="KW-0520">NAD</keyword>
<keyword evidence="8" id="KW-1185">Reference proteome</keyword>
<dbReference type="Gene3D" id="3.40.605.10">
    <property type="entry name" value="Aldehyde Dehydrogenase, Chain A, domain 1"/>
    <property type="match status" value="1"/>
</dbReference>
<dbReference type="PROSITE" id="PS00070">
    <property type="entry name" value="ALDEHYDE_DEHYDR_CYS"/>
    <property type="match status" value="1"/>
</dbReference>
<dbReference type="PANTHER" id="PTHR42986:SF1">
    <property type="entry name" value="BENZALDEHYDE DEHYDROGENASE YFMT"/>
    <property type="match status" value="1"/>
</dbReference>
<evidence type="ECO:0000256" key="3">
    <source>
        <dbReference type="ARBA" id="ARBA00023027"/>
    </source>
</evidence>
<dbReference type="RefSeq" id="WP_104481248.1">
    <property type="nucleotide sequence ID" value="NZ_CP154825.1"/>
</dbReference>
<evidence type="ECO:0000256" key="1">
    <source>
        <dbReference type="ARBA" id="ARBA00009986"/>
    </source>
</evidence>
<dbReference type="InterPro" id="IPR015590">
    <property type="entry name" value="Aldehyde_DH_dom"/>
</dbReference>
<dbReference type="EMBL" id="PTIX01000014">
    <property type="protein sequence ID" value="PPK65416.1"/>
    <property type="molecule type" value="Genomic_DNA"/>
</dbReference>
<comment type="similarity">
    <text evidence="1 5">Belongs to the aldehyde dehydrogenase family.</text>
</comment>
<dbReference type="OrthoDB" id="3802174at2"/>